<gene>
    <name evidence="1" type="primary">43</name>
    <name evidence="1" type="ORF">PBI_ANTHONY_43</name>
</gene>
<dbReference type="GeneID" id="64871714"/>
<dbReference type="RefSeq" id="YP_010062079.1">
    <property type="nucleotide sequence ID" value="NC_054790.1"/>
</dbReference>
<organism evidence="1 2">
    <name type="scientific">Mycobacterium phage Anthony</name>
    <dbReference type="NCBI Taxonomy" id="2599857"/>
    <lineage>
        <taxon>Viruses</taxon>
        <taxon>Duplodnaviria</taxon>
        <taxon>Heunggongvirae</taxon>
        <taxon>Uroviricota</taxon>
        <taxon>Caudoviricetes</taxon>
        <taxon>Anthonyvirus</taxon>
        <taxon>Anthonyvirus anthony</taxon>
    </lineage>
</organism>
<keyword evidence="2" id="KW-1185">Reference proteome</keyword>
<sequence length="59" mass="6515">MNVITVFADSFGLVLEGEVVLDAEEDSLIVYGDGGSYINFTRSRINGYMVRPIKEDALD</sequence>
<dbReference type="EMBL" id="MN234188">
    <property type="protein sequence ID" value="QFG10414.1"/>
    <property type="molecule type" value="Genomic_DNA"/>
</dbReference>
<dbReference type="Pfam" id="PF23887">
    <property type="entry name" value="Phage_Gene47"/>
    <property type="match status" value="1"/>
</dbReference>
<protein>
    <submittedName>
        <fullName evidence="1">Uncharacterized protein</fullName>
    </submittedName>
</protein>
<dbReference type="InterPro" id="IPR056973">
    <property type="entry name" value="Phage_L5_Gp47"/>
</dbReference>
<reference evidence="1 2" key="1">
    <citation type="submission" date="2019-07" db="EMBL/GenBank/DDBJ databases">
        <authorList>
            <person name="Garlena R.A."/>
            <person name="Russell D.A."/>
            <person name="Pope W.H."/>
            <person name="Jacobs-Sera D."/>
            <person name="Hatfull G.F."/>
        </authorList>
    </citation>
    <scope>NUCLEOTIDE SEQUENCE [LARGE SCALE GENOMIC DNA]</scope>
</reference>
<accession>A0A5J6TK70</accession>
<dbReference type="Proteomes" id="UP000327026">
    <property type="component" value="Segment"/>
</dbReference>
<name>A0A5J6TK70_9CAUD</name>
<proteinExistence type="predicted"/>
<evidence type="ECO:0000313" key="2">
    <source>
        <dbReference type="Proteomes" id="UP000327026"/>
    </source>
</evidence>
<evidence type="ECO:0000313" key="1">
    <source>
        <dbReference type="EMBL" id="QFG10414.1"/>
    </source>
</evidence>
<dbReference type="KEGG" id="vg:64871714"/>